<proteinExistence type="predicted"/>
<protein>
    <submittedName>
        <fullName evidence="2">Uncharacterized protein</fullName>
    </submittedName>
</protein>
<sequence length="104" mass="11638">TKGAPKGWPKGSSKRPSYSQDERSTKHSPSLVEHAESQYPDTPVSQLLDARRKSSQKCSQSPHPTPVATPKRTWPNMEQLPLFMHPFIENVIDIAEDEHCGFGV</sequence>
<dbReference type="AlphaFoldDB" id="A0A392R845"/>
<organism evidence="2 3">
    <name type="scientific">Trifolium medium</name>
    <dbReference type="NCBI Taxonomy" id="97028"/>
    <lineage>
        <taxon>Eukaryota</taxon>
        <taxon>Viridiplantae</taxon>
        <taxon>Streptophyta</taxon>
        <taxon>Embryophyta</taxon>
        <taxon>Tracheophyta</taxon>
        <taxon>Spermatophyta</taxon>
        <taxon>Magnoliopsida</taxon>
        <taxon>eudicotyledons</taxon>
        <taxon>Gunneridae</taxon>
        <taxon>Pentapetalae</taxon>
        <taxon>rosids</taxon>
        <taxon>fabids</taxon>
        <taxon>Fabales</taxon>
        <taxon>Fabaceae</taxon>
        <taxon>Papilionoideae</taxon>
        <taxon>50 kb inversion clade</taxon>
        <taxon>NPAAA clade</taxon>
        <taxon>Hologalegina</taxon>
        <taxon>IRL clade</taxon>
        <taxon>Trifolieae</taxon>
        <taxon>Trifolium</taxon>
    </lineage>
</organism>
<feature type="non-terminal residue" evidence="2">
    <location>
        <position position="1"/>
    </location>
</feature>
<keyword evidence="3" id="KW-1185">Reference proteome</keyword>
<evidence type="ECO:0000256" key="1">
    <source>
        <dbReference type="SAM" id="MobiDB-lite"/>
    </source>
</evidence>
<name>A0A392R845_9FABA</name>
<accession>A0A392R845</accession>
<evidence type="ECO:0000313" key="2">
    <source>
        <dbReference type="EMBL" id="MCI32036.1"/>
    </source>
</evidence>
<reference evidence="2 3" key="1">
    <citation type="journal article" date="2018" name="Front. Plant Sci.">
        <title>Red Clover (Trifolium pratense) and Zigzag Clover (T. medium) - A Picture of Genomic Similarities and Differences.</title>
        <authorList>
            <person name="Dluhosova J."/>
            <person name="Istvanek J."/>
            <person name="Nedelnik J."/>
            <person name="Repkova J."/>
        </authorList>
    </citation>
    <scope>NUCLEOTIDE SEQUENCE [LARGE SCALE GENOMIC DNA]</scope>
    <source>
        <strain evidence="3">cv. 10/8</strain>
        <tissue evidence="2">Leaf</tissue>
    </source>
</reference>
<evidence type="ECO:0000313" key="3">
    <source>
        <dbReference type="Proteomes" id="UP000265520"/>
    </source>
</evidence>
<dbReference type="EMBL" id="LXQA010192173">
    <property type="protein sequence ID" value="MCI32036.1"/>
    <property type="molecule type" value="Genomic_DNA"/>
</dbReference>
<feature type="region of interest" description="Disordered" evidence="1">
    <location>
        <begin position="1"/>
        <end position="73"/>
    </location>
</feature>
<comment type="caution">
    <text evidence="2">The sequence shown here is derived from an EMBL/GenBank/DDBJ whole genome shotgun (WGS) entry which is preliminary data.</text>
</comment>
<dbReference type="Proteomes" id="UP000265520">
    <property type="component" value="Unassembled WGS sequence"/>
</dbReference>